<evidence type="ECO:0000256" key="11">
    <source>
        <dbReference type="ARBA" id="ARBA00023125"/>
    </source>
</evidence>
<protein>
    <recommendedName>
        <fullName evidence="15">DNA polymerase II small subunit</fullName>
        <shortName evidence="15">Pol II</shortName>
        <ecNumber evidence="15">2.7.7.7</ecNumber>
    </recommendedName>
    <alternativeName>
        <fullName evidence="15">Exodeoxyribonuclease small subunit</fullName>
        <ecNumber evidence="15">3.1.11.1</ecNumber>
    </alternativeName>
</protein>
<comment type="subunit">
    <text evidence="3 15">Heterodimer of a large subunit and a small subunit.</text>
</comment>
<keyword evidence="8 15" id="KW-0378">Hydrolase</keyword>
<dbReference type="InterPro" id="IPR011149">
    <property type="entry name" value="Pol2_small_arc"/>
</dbReference>
<keyword evidence="12 15" id="KW-0511">Multifunctional enzyme</keyword>
<evidence type="ECO:0000256" key="13">
    <source>
        <dbReference type="ARBA" id="ARBA00024817"/>
    </source>
</evidence>
<keyword evidence="4 15" id="KW-0808">Transferase</keyword>
<dbReference type="HAMAP" id="MF_00325">
    <property type="entry name" value="DNApol_II_A_arch"/>
    <property type="match status" value="1"/>
</dbReference>
<evidence type="ECO:0000256" key="4">
    <source>
        <dbReference type="ARBA" id="ARBA00022679"/>
    </source>
</evidence>
<gene>
    <name evidence="15" type="primary">polB</name>
    <name evidence="18" type="ORF">NEF87_002498</name>
</gene>
<dbReference type="InterPro" id="IPR029052">
    <property type="entry name" value="Metallo-depent_PP-like"/>
</dbReference>
<evidence type="ECO:0000313" key="18">
    <source>
        <dbReference type="EMBL" id="UYP46213.1"/>
    </source>
</evidence>
<keyword evidence="7 15" id="KW-0540">Nuclease</keyword>
<keyword evidence="6 15" id="KW-0235">DNA replication</keyword>
<evidence type="ECO:0000256" key="7">
    <source>
        <dbReference type="ARBA" id="ARBA00022722"/>
    </source>
</evidence>
<comment type="function">
    <text evidence="13 15">Possesses two activities: a DNA synthesis (polymerase) and an exonucleolytic activity that degrades single-stranded DNA in the 3' to 5' direction. Has a template-primer preference which is characteristic of a replicative DNA polymerase.</text>
</comment>
<keyword evidence="11 15" id="KW-0238">DNA-binding</keyword>
<comment type="catalytic activity">
    <reaction evidence="14 15">
        <text>DNA(n) + a 2'-deoxyribonucleoside 5'-triphosphate = DNA(n+1) + diphosphate</text>
        <dbReference type="Rhea" id="RHEA:22508"/>
        <dbReference type="Rhea" id="RHEA-COMP:17339"/>
        <dbReference type="Rhea" id="RHEA-COMP:17340"/>
        <dbReference type="ChEBI" id="CHEBI:33019"/>
        <dbReference type="ChEBI" id="CHEBI:61560"/>
        <dbReference type="ChEBI" id="CHEBI:173112"/>
        <dbReference type="EC" id="2.7.7.7"/>
    </reaction>
</comment>
<feature type="domain" description="Calcineurin-like phosphoesterase" evidence="17">
    <location>
        <begin position="383"/>
        <end position="543"/>
    </location>
</feature>
<keyword evidence="5 15" id="KW-0548">Nucleotidyltransferase</keyword>
<dbReference type="EC" id="3.1.11.1" evidence="15"/>
<proteinExistence type="inferred from homology"/>
<name>A0ABY6HRS4_9ARCH</name>
<dbReference type="Pfam" id="PF00149">
    <property type="entry name" value="Metallophos"/>
    <property type="match status" value="1"/>
</dbReference>
<evidence type="ECO:0000256" key="15">
    <source>
        <dbReference type="HAMAP-Rule" id="MF_00325"/>
    </source>
</evidence>
<keyword evidence="19" id="KW-1185">Reference proteome</keyword>
<evidence type="ECO:0000256" key="14">
    <source>
        <dbReference type="ARBA" id="ARBA00049244"/>
    </source>
</evidence>
<evidence type="ECO:0000313" key="19">
    <source>
        <dbReference type="Proteomes" id="UP001208689"/>
    </source>
</evidence>
<comment type="catalytic activity">
    <reaction evidence="1 15">
        <text>Exonucleolytic cleavage in the 3'- to 5'-direction to yield nucleoside 5'-phosphates.</text>
        <dbReference type="EC" id="3.1.11.1"/>
    </reaction>
</comment>
<evidence type="ECO:0000256" key="10">
    <source>
        <dbReference type="ARBA" id="ARBA00022932"/>
    </source>
</evidence>
<dbReference type="InterPro" id="IPR024826">
    <property type="entry name" value="DNA_pol_delta/II_ssu"/>
</dbReference>
<comment type="similarity">
    <text evidence="2 15">Belongs to the DNA polymerase delta/II small subunit family.</text>
</comment>
<dbReference type="InterPro" id="IPR004843">
    <property type="entry name" value="Calcineurin-like_PHP"/>
</dbReference>
<dbReference type="PANTHER" id="PTHR10416">
    <property type="entry name" value="DNA POLYMERASE DELTA SUBUNIT 2"/>
    <property type="match status" value="1"/>
</dbReference>
<dbReference type="EMBL" id="CP104013">
    <property type="protein sequence ID" value="UYP46213.1"/>
    <property type="molecule type" value="Genomic_DNA"/>
</dbReference>
<dbReference type="SUPFAM" id="SSF56300">
    <property type="entry name" value="Metallo-dependent phosphatases"/>
    <property type="match status" value="1"/>
</dbReference>
<feature type="region of interest" description="Disordered" evidence="16">
    <location>
        <begin position="76"/>
        <end position="194"/>
    </location>
</feature>
<evidence type="ECO:0000259" key="17">
    <source>
        <dbReference type="Pfam" id="PF00149"/>
    </source>
</evidence>
<keyword evidence="10 15" id="KW-0239">DNA-directed DNA polymerase</keyword>
<evidence type="ECO:0000256" key="9">
    <source>
        <dbReference type="ARBA" id="ARBA00022839"/>
    </source>
</evidence>
<feature type="compositionally biased region" description="Polar residues" evidence="16">
    <location>
        <begin position="84"/>
        <end position="101"/>
    </location>
</feature>
<evidence type="ECO:0000256" key="5">
    <source>
        <dbReference type="ARBA" id="ARBA00022695"/>
    </source>
</evidence>
<evidence type="ECO:0000256" key="3">
    <source>
        <dbReference type="ARBA" id="ARBA00011315"/>
    </source>
</evidence>
<evidence type="ECO:0000256" key="16">
    <source>
        <dbReference type="SAM" id="MobiDB-lite"/>
    </source>
</evidence>
<organism evidence="18 19">
    <name type="scientific">Candidatus Lokiarchaeum ossiferum</name>
    <dbReference type="NCBI Taxonomy" id="2951803"/>
    <lineage>
        <taxon>Archaea</taxon>
        <taxon>Promethearchaeati</taxon>
        <taxon>Promethearchaeota</taxon>
        <taxon>Promethearchaeia</taxon>
        <taxon>Promethearchaeales</taxon>
        <taxon>Promethearchaeaceae</taxon>
        <taxon>Candidatus Lokiarchaeum</taxon>
    </lineage>
</organism>
<reference evidence="18" key="1">
    <citation type="submission" date="2022-09" db="EMBL/GenBank/DDBJ databases">
        <title>Actin cytoskeleton and complex cell architecture in an #Asgard archaeon.</title>
        <authorList>
            <person name="Ponce Toledo R.I."/>
            <person name="Schleper C."/>
            <person name="Rodrigues Oliveira T."/>
            <person name="Wollweber F."/>
            <person name="Xu J."/>
            <person name="Rittmann S."/>
            <person name="Klingl A."/>
            <person name="Pilhofer M."/>
        </authorList>
    </citation>
    <scope>NUCLEOTIDE SEQUENCE</scope>
    <source>
        <strain evidence="18">B-35</strain>
    </source>
</reference>
<dbReference type="PANTHER" id="PTHR10416:SF0">
    <property type="entry name" value="DNA POLYMERASE DELTA SUBUNIT 2"/>
    <property type="match status" value="1"/>
</dbReference>
<dbReference type="EC" id="2.7.7.7" evidence="15"/>
<evidence type="ECO:0000256" key="2">
    <source>
        <dbReference type="ARBA" id="ARBA00006035"/>
    </source>
</evidence>
<keyword evidence="9 15" id="KW-0269">Exonuclease</keyword>
<evidence type="ECO:0000256" key="6">
    <source>
        <dbReference type="ARBA" id="ARBA00022705"/>
    </source>
</evidence>
<evidence type="ECO:0000256" key="12">
    <source>
        <dbReference type="ARBA" id="ARBA00023268"/>
    </source>
</evidence>
<dbReference type="Gene3D" id="3.60.21.50">
    <property type="match status" value="1"/>
</dbReference>
<accession>A0ABY6HRS4</accession>
<sequence length="647" mass="72994">MTIAQTPQGFPLESILQKFLASRINISPEALCYIEDLKFNAQELEDLIRKISFSPIFNSHVTLEILLQEYGSKITPNIHPQDISGRSNHNSSNETNLNSQTSNSKNSLNLIKKKSVLVPDRGKKNKKSIPIDDLNDIPEPPDSPEFPSISQNPPGQKVLKPLPTIDLGDDKVVSEQLPPESNLETPSSSKGRMDETEILRIREEKKKSYQRVQIRQSTSTFRPLASEYNAEVEIISDPTGKMFTDGKLDEFVGLQADKFHKLTKILKKRPEGHSLLDINMINRLENSVEVKFVGMVVEKRQTSKRNYLIEFEDLTGTCMTLVRQEPKELYDLMNYLLPDHVVIVDGYLSVNKKTNSRIIMINKIIFPDSPNTHPINYPQEDLSICFVSDLHFGSKYWLEKEWNRFVDYLNCNMGSDKQVKQAGKIKYLCIAGDIVDGIGIYPNQDKHLFIKDIYKQYEATAEYLSQIPDYIQIIASPGDHDAVRKAVPNPAISKEMAPAMYEMGISMVGCPTMVSLHGIKVQMFHGTSLIDMNMSIPGMSHEDPCKTMNEFIRARDLTPTYGKKTEIAPLLEDWMIMSTLPDILHTGHLHKNGVGTYHGITTINSGCFQGQTDFQKSLGIEPDFGKPTIINVNGKFTPQVIDLAADM</sequence>
<evidence type="ECO:0000256" key="8">
    <source>
        <dbReference type="ARBA" id="ARBA00022801"/>
    </source>
</evidence>
<dbReference type="Proteomes" id="UP001208689">
    <property type="component" value="Chromosome"/>
</dbReference>
<evidence type="ECO:0000256" key="1">
    <source>
        <dbReference type="ARBA" id="ARBA00000563"/>
    </source>
</evidence>